<dbReference type="RefSeq" id="WP_045264853.1">
    <property type="nucleotide sequence ID" value="NZ_JYIV01000029.1"/>
</dbReference>
<dbReference type="InterPro" id="IPR000659">
    <property type="entry name" value="Pyridox_Oxase"/>
</dbReference>
<keyword evidence="4 6" id="KW-0560">Oxidoreductase</keyword>
<reference evidence="6 7" key="1">
    <citation type="submission" date="2015-02" db="EMBL/GenBank/DDBJ databases">
        <title>Draft genome sequences of ten Microbacterium spp. with emphasis on heavy metal contaminated environments.</title>
        <authorList>
            <person name="Corretto E."/>
        </authorList>
    </citation>
    <scope>NUCLEOTIDE SEQUENCE [LARGE SCALE GENOMIC DNA]</scope>
    <source>
        <strain evidence="6 7">BEL163</strain>
    </source>
</reference>
<dbReference type="AlphaFoldDB" id="A0A0F0KFN8"/>
<dbReference type="OrthoDB" id="9780392at2"/>
<dbReference type="PATRIC" id="fig|82380.10.peg.3048"/>
<comment type="caution">
    <text evidence="6">The sequence shown here is derived from an EMBL/GenBank/DDBJ whole genome shotgun (WGS) entry which is preliminary data.</text>
</comment>
<evidence type="ECO:0000256" key="4">
    <source>
        <dbReference type="ARBA" id="ARBA00023002"/>
    </source>
</evidence>
<evidence type="ECO:0000256" key="2">
    <source>
        <dbReference type="ARBA" id="ARBA00022630"/>
    </source>
</evidence>
<dbReference type="PANTHER" id="PTHR10851:SF0">
    <property type="entry name" value="PYRIDOXINE-5'-PHOSPHATE OXIDASE"/>
    <property type="match status" value="1"/>
</dbReference>
<dbReference type="SUPFAM" id="SSF50475">
    <property type="entry name" value="FMN-binding split barrel"/>
    <property type="match status" value="1"/>
</dbReference>
<name>A0A0F0KFN8_9MICO</name>
<dbReference type="EC" id="1.4.3.5" evidence="6"/>
<keyword evidence="3" id="KW-0288">FMN</keyword>
<sequence length="207" mass="22110">MPTDFRSLSSDTGSWLRAQPALTGVAPSIDLSELPVDPVPLFLDWIRHAAAVGVAEPHAATLATVDGDGIPDARTLILKNVDERGWAFAGARSSRKGSQLASAPAGALNFWWQPLVRAVRVRGRVQEAGESESAADLAGRSAVARAGIAPGDWALWRLVPTRVEFWQGAADRDHTRIVYRRTEAAWDLTVAGAAAGTETTVGEREHA</sequence>
<feature type="domain" description="Pyridoxamine 5'-phosphate oxidase N-terminal" evidence="5">
    <location>
        <begin position="52"/>
        <end position="166"/>
    </location>
</feature>
<accession>A0A0F0KFN8</accession>
<proteinExistence type="predicted"/>
<comment type="cofactor">
    <cofactor evidence="1">
        <name>FMN</name>
        <dbReference type="ChEBI" id="CHEBI:58210"/>
    </cofactor>
</comment>
<evidence type="ECO:0000256" key="1">
    <source>
        <dbReference type="ARBA" id="ARBA00001917"/>
    </source>
</evidence>
<evidence type="ECO:0000313" key="7">
    <source>
        <dbReference type="Proteomes" id="UP000033725"/>
    </source>
</evidence>
<dbReference type="PANTHER" id="PTHR10851">
    <property type="entry name" value="PYRIDOXINE-5-PHOSPHATE OXIDASE"/>
    <property type="match status" value="1"/>
</dbReference>
<dbReference type="Proteomes" id="UP000033725">
    <property type="component" value="Unassembled WGS sequence"/>
</dbReference>
<dbReference type="EMBL" id="JYIV01000029">
    <property type="protein sequence ID" value="KJL19697.1"/>
    <property type="molecule type" value="Genomic_DNA"/>
</dbReference>
<evidence type="ECO:0000313" key="6">
    <source>
        <dbReference type="EMBL" id="KJL19697.1"/>
    </source>
</evidence>
<dbReference type="Pfam" id="PF01243">
    <property type="entry name" value="PNPOx_N"/>
    <property type="match status" value="1"/>
</dbReference>
<keyword evidence="2" id="KW-0285">Flavoprotein</keyword>
<evidence type="ECO:0000259" key="5">
    <source>
        <dbReference type="Pfam" id="PF01243"/>
    </source>
</evidence>
<dbReference type="InterPro" id="IPR012349">
    <property type="entry name" value="Split_barrel_FMN-bd"/>
</dbReference>
<dbReference type="GO" id="GO:0004733">
    <property type="term" value="F:pyridoxamine phosphate oxidase activity"/>
    <property type="evidence" value="ECO:0007669"/>
    <property type="project" value="UniProtKB-EC"/>
</dbReference>
<protein>
    <submittedName>
        <fullName evidence="6">Pyridoxine/pyridoxamine 5'-phosphate oxidase</fullName>
        <ecNumber evidence="6">1.4.3.5</ecNumber>
    </submittedName>
</protein>
<dbReference type="InterPro" id="IPR011576">
    <property type="entry name" value="Pyridox_Oxase_N"/>
</dbReference>
<dbReference type="Gene3D" id="2.30.110.10">
    <property type="entry name" value="Electron Transport, Fmn-binding Protein, Chain A"/>
    <property type="match status" value="2"/>
</dbReference>
<gene>
    <name evidence="6" type="primary">pdxH</name>
    <name evidence="6" type="ORF">RN51_03041</name>
</gene>
<evidence type="ECO:0000256" key="3">
    <source>
        <dbReference type="ARBA" id="ARBA00022643"/>
    </source>
</evidence>
<dbReference type="GO" id="GO:0010181">
    <property type="term" value="F:FMN binding"/>
    <property type="evidence" value="ECO:0007669"/>
    <property type="project" value="InterPro"/>
</dbReference>
<dbReference type="GO" id="GO:0008615">
    <property type="term" value="P:pyridoxine biosynthetic process"/>
    <property type="evidence" value="ECO:0007669"/>
    <property type="project" value="InterPro"/>
</dbReference>
<organism evidence="6 7">
    <name type="scientific">Microbacterium oxydans</name>
    <dbReference type="NCBI Taxonomy" id="82380"/>
    <lineage>
        <taxon>Bacteria</taxon>
        <taxon>Bacillati</taxon>
        <taxon>Actinomycetota</taxon>
        <taxon>Actinomycetes</taxon>
        <taxon>Micrococcales</taxon>
        <taxon>Microbacteriaceae</taxon>
        <taxon>Microbacterium</taxon>
    </lineage>
</organism>